<dbReference type="PIRSF" id="PIRSF006276">
    <property type="entry name" value="UspA"/>
    <property type="match status" value="1"/>
</dbReference>
<organism evidence="4 5">
    <name type="scientific">Vagococcus allomyrinae</name>
    <dbReference type="NCBI Taxonomy" id="2794353"/>
    <lineage>
        <taxon>Bacteria</taxon>
        <taxon>Bacillati</taxon>
        <taxon>Bacillota</taxon>
        <taxon>Bacilli</taxon>
        <taxon>Lactobacillales</taxon>
        <taxon>Enterococcaceae</taxon>
        <taxon>Vagococcus</taxon>
    </lineage>
</organism>
<dbReference type="RefSeq" id="WP_209528331.1">
    <property type="nucleotide sequence ID" value="NZ_JAEEGA010000007.1"/>
</dbReference>
<gene>
    <name evidence="4" type="ORF">I6N95_12355</name>
</gene>
<sequence>MEKRYKNILVAVDGSDQSEKAFVEALNMSKEHQAHLFVACIINDVEIAYSVYDFPYSYHEIIEKQKEEVEKEILKKIYDAREFGIDDITPIVELGSVKEYLTKTIPEERKIDLIIVGATGKGALTRVLVGSTAAYVVNHAPCTVVVVK</sequence>
<comment type="similarity">
    <text evidence="1 2">Belongs to the universal stress protein A family.</text>
</comment>
<dbReference type="Gene3D" id="3.40.50.620">
    <property type="entry name" value="HUPs"/>
    <property type="match status" value="1"/>
</dbReference>
<accession>A0A940SSD2</accession>
<dbReference type="InterPro" id="IPR006016">
    <property type="entry name" value="UspA"/>
</dbReference>
<reference evidence="4" key="1">
    <citation type="submission" date="2020-12" db="EMBL/GenBank/DDBJ databases">
        <title>Vagococcus allomyrinae sp. nov. and Enterococcus lavae sp. nov., isolated from the larvae of Allomyrina dichotoma.</title>
        <authorList>
            <person name="Lee S.D."/>
        </authorList>
    </citation>
    <scope>NUCLEOTIDE SEQUENCE</scope>
    <source>
        <strain evidence="4">BWB3-3</strain>
    </source>
</reference>
<dbReference type="InterPro" id="IPR014729">
    <property type="entry name" value="Rossmann-like_a/b/a_fold"/>
</dbReference>
<dbReference type="PRINTS" id="PR01438">
    <property type="entry name" value="UNVRSLSTRESS"/>
</dbReference>
<evidence type="ECO:0000313" key="5">
    <source>
        <dbReference type="Proteomes" id="UP000674938"/>
    </source>
</evidence>
<proteinExistence type="inferred from homology"/>
<evidence type="ECO:0000259" key="3">
    <source>
        <dbReference type="Pfam" id="PF00582"/>
    </source>
</evidence>
<dbReference type="EMBL" id="JAEEGA010000007">
    <property type="protein sequence ID" value="MBP1041802.1"/>
    <property type="molecule type" value="Genomic_DNA"/>
</dbReference>
<dbReference type="Pfam" id="PF00582">
    <property type="entry name" value="Usp"/>
    <property type="match status" value="1"/>
</dbReference>
<evidence type="ECO:0000256" key="2">
    <source>
        <dbReference type="PIRNR" id="PIRNR006276"/>
    </source>
</evidence>
<dbReference type="InterPro" id="IPR006015">
    <property type="entry name" value="Universal_stress_UspA"/>
</dbReference>
<evidence type="ECO:0000256" key="1">
    <source>
        <dbReference type="ARBA" id="ARBA00008791"/>
    </source>
</evidence>
<dbReference type="CDD" id="cd00293">
    <property type="entry name" value="USP-like"/>
    <property type="match status" value="1"/>
</dbReference>
<comment type="caution">
    <text evidence="4">The sequence shown here is derived from an EMBL/GenBank/DDBJ whole genome shotgun (WGS) entry which is preliminary data.</text>
</comment>
<dbReference type="AlphaFoldDB" id="A0A940SSD2"/>
<evidence type="ECO:0000313" key="4">
    <source>
        <dbReference type="EMBL" id="MBP1041802.1"/>
    </source>
</evidence>
<name>A0A940SSD2_9ENTE</name>
<comment type="subcellular location">
    <subcellularLocation>
        <location evidence="2">Cytoplasm</location>
    </subcellularLocation>
</comment>
<dbReference type="PANTHER" id="PTHR46268:SF6">
    <property type="entry name" value="UNIVERSAL STRESS PROTEIN UP12"/>
    <property type="match status" value="1"/>
</dbReference>
<dbReference type="Proteomes" id="UP000674938">
    <property type="component" value="Unassembled WGS sequence"/>
</dbReference>
<dbReference type="PANTHER" id="PTHR46268">
    <property type="entry name" value="STRESS RESPONSE PROTEIN NHAX"/>
    <property type="match status" value="1"/>
</dbReference>
<keyword evidence="5" id="KW-1185">Reference proteome</keyword>
<protein>
    <recommendedName>
        <fullName evidence="2">Universal stress protein</fullName>
    </recommendedName>
</protein>
<feature type="domain" description="UspA" evidence="3">
    <location>
        <begin position="5"/>
        <end position="148"/>
    </location>
</feature>
<keyword evidence="2" id="KW-0963">Cytoplasm</keyword>
<dbReference type="SUPFAM" id="SSF52402">
    <property type="entry name" value="Adenine nucleotide alpha hydrolases-like"/>
    <property type="match status" value="1"/>
</dbReference>
<dbReference type="GO" id="GO:0005737">
    <property type="term" value="C:cytoplasm"/>
    <property type="evidence" value="ECO:0007669"/>
    <property type="project" value="UniProtKB-SubCell"/>
</dbReference>